<dbReference type="Gene3D" id="4.10.60.10">
    <property type="entry name" value="Zinc finger, CCHC-type"/>
    <property type="match status" value="1"/>
</dbReference>
<name>A0ABM1ZQD8_AEDAL</name>
<reference evidence="4" key="2">
    <citation type="submission" date="2025-05" db="UniProtKB">
        <authorList>
            <consortium name="EnsemblMetazoa"/>
        </authorList>
    </citation>
    <scope>IDENTIFICATION</scope>
    <source>
        <strain evidence="4">Foshan</strain>
    </source>
</reference>
<dbReference type="InterPro" id="IPR036875">
    <property type="entry name" value="Znf_CCHC_sf"/>
</dbReference>
<dbReference type="EnsemblMetazoa" id="AALFPA23_020663.R30505">
    <property type="protein sequence ID" value="AALFPA23_020663.P30505"/>
    <property type="gene ID" value="AALFPA23_020663"/>
</dbReference>
<proteinExistence type="predicted"/>
<evidence type="ECO:0000256" key="2">
    <source>
        <dbReference type="SAM" id="MobiDB-lite"/>
    </source>
</evidence>
<evidence type="ECO:0000313" key="5">
    <source>
        <dbReference type="Proteomes" id="UP000069940"/>
    </source>
</evidence>
<protein>
    <recommendedName>
        <fullName evidence="3">CCHC-type domain-containing protein</fullName>
    </recommendedName>
</protein>
<dbReference type="SUPFAM" id="SSF57756">
    <property type="entry name" value="Retrovirus zinc finger-like domains"/>
    <property type="match status" value="1"/>
</dbReference>
<feature type="region of interest" description="Disordered" evidence="2">
    <location>
        <begin position="255"/>
        <end position="326"/>
    </location>
</feature>
<feature type="domain" description="CCHC-type" evidence="3">
    <location>
        <begin position="493"/>
        <end position="507"/>
    </location>
</feature>
<feature type="compositionally biased region" description="Basic residues" evidence="2">
    <location>
        <begin position="310"/>
        <end position="326"/>
    </location>
</feature>
<keyword evidence="1" id="KW-0863">Zinc-finger</keyword>
<dbReference type="GeneID" id="115256751"/>
<keyword evidence="5" id="KW-1185">Reference proteome</keyword>
<dbReference type="InterPro" id="IPR001878">
    <property type="entry name" value="Znf_CCHC"/>
</dbReference>
<dbReference type="SMART" id="SM00343">
    <property type="entry name" value="ZnF_C2HC"/>
    <property type="match status" value="2"/>
</dbReference>
<dbReference type="PROSITE" id="PS50158">
    <property type="entry name" value="ZF_CCHC"/>
    <property type="match status" value="2"/>
</dbReference>
<evidence type="ECO:0000259" key="3">
    <source>
        <dbReference type="PROSITE" id="PS50158"/>
    </source>
</evidence>
<dbReference type="RefSeq" id="XP_029711555.2">
    <property type="nucleotide sequence ID" value="XM_029855695.2"/>
</dbReference>
<reference evidence="5" key="1">
    <citation type="journal article" date="2015" name="Proc. Natl. Acad. Sci. U.S.A.">
        <title>Genome sequence of the Asian Tiger mosquito, Aedes albopictus, reveals insights into its biology, genetics, and evolution.</title>
        <authorList>
            <person name="Chen X.G."/>
            <person name="Jiang X."/>
            <person name="Gu J."/>
            <person name="Xu M."/>
            <person name="Wu Y."/>
            <person name="Deng Y."/>
            <person name="Zhang C."/>
            <person name="Bonizzoni M."/>
            <person name="Dermauw W."/>
            <person name="Vontas J."/>
            <person name="Armbruster P."/>
            <person name="Huang X."/>
            <person name="Yang Y."/>
            <person name="Zhang H."/>
            <person name="He W."/>
            <person name="Peng H."/>
            <person name="Liu Y."/>
            <person name="Wu K."/>
            <person name="Chen J."/>
            <person name="Lirakis M."/>
            <person name="Topalis P."/>
            <person name="Van Leeuwen T."/>
            <person name="Hall A.B."/>
            <person name="Jiang X."/>
            <person name="Thorpe C."/>
            <person name="Mueller R.L."/>
            <person name="Sun C."/>
            <person name="Waterhouse R.M."/>
            <person name="Yan G."/>
            <person name="Tu Z.J."/>
            <person name="Fang X."/>
            <person name="James A.A."/>
        </authorList>
    </citation>
    <scope>NUCLEOTIDE SEQUENCE [LARGE SCALE GENOMIC DNA]</scope>
    <source>
        <strain evidence="5">Foshan</strain>
    </source>
</reference>
<evidence type="ECO:0000313" key="4">
    <source>
        <dbReference type="EnsemblMetazoa" id="AALFPA23_020663.P30505"/>
    </source>
</evidence>
<organism evidence="4 5">
    <name type="scientific">Aedes albopictus</name>
    <name type="common">Asian tiger mosquito</name>
    <name type="synonym">Stegomyia albopicta</name>
    <dbReference type="NCBI Taxonomy" id="7160"/>
    <lineage>
        <taxon>Eukaryota</taxon>
        <taxon>Metazoa</taxon>
        <taxon>Ecdysozoa</taxon>
        <taxon>Arthropoda</taxon>
        <taxon>Hexapoda</taxon>
        <taxon>Insecta</taxon>
        <taxon>Pterygota</taxon>
        <taxon>Neoptera</taxon>
        <taxon>Endopterygota</taxon>
        <taxon>Diptera</taxon>
        <taxon>Nematocera</taxon>
        <taxon>Culicoidea</taxon>
        <taxon>Culicidae</taxon>
        <taxon>Culicinae</taxon>
        <taxon>Aedini</taxon>
        <taxon>Aedes</taxon>
        <taxon>Stegomyia</taxon>
    </lineage>
</organism>
<feature type="domain" description="CCHC-type" evidence="3">
    <location>
        <begin position="515"/>
        <end position="530"/>
    </location>
</feature>
<dbReference type="Proteomes" id="UP000069940">
    <property type="component" value="Unassembled WGS sequence"/>
</dbReference>
<evidence type="ECO:0000256" key="1">
    <source>
        <dbReference type="PROSITE-ProRule" id="PRU00047"/>
    </source>
</evidence>
<accession>A0ABM1ZQD8</accession>
<keyword evidence="1" id="KW-0862">Zinc</keyword>
<dbReference type="Pfam" id="PF00098">
    <property type="entry name" value="zf-CCHC"/>
    <property type="match status" value="1"/>
</dbReference>
<sequence length="567" mass="63482">MMYRCRYYSSKPHGFKQWNHPDYLMKTGASTIILTRTFWQSSTTKKVMKPIFTTKTTMILLNPWLSRTTLSVMKHVQRKRLSKVSITVLEPNAKSLESEVIEVLEEEEYEDIIEESTEELEAEKQSSVVHGKAVDTEKERKRKEGLEKLEEVAKAIHDAIKNPQAAKKLVDELHEYVDKRSNVHKDIKALVIKIQGALGSAVKEWKHVVQRAEAAEKELSVAKTAIEASRAAEARRAEVNTVANEVNVARSIPPRMQTTPYFTPKRQRASPGDARPGGSKKHKEASVTEVQPTLEATDEVNSHSSWQVVGRKKGKAKKKTRPEKPKLVRRKNKGEALIVKASGDSYVEVLRAMRTNPNLNELGADVKKIKRTRNGEMILLLKKEPKASSVSYKELTEKALGNMVEVIALCPEATITCKDLDEITSEEDIRLALKEQCELGEVRMSIRIRNGPSGTKVAAIKLPIDAANKVLRIGIVRVGWSECPLSVSEPEVCFRCQEFGHIARYCKGPDRSNLCRRCGEEGHKAQGCSKPPKCLICANTKDSSNHATGGTKCAAFKRASTTKPQWR</sequence>
<keyword evidence="1" id="KW-0479">Metal-binding</keyword>